<dbReference type="InterPro" id="IPR045339">
    <property type="entry name" value="DUF6534"/>
</dbReference>
<accession>A0A8H6SDR0</accession>
<feature type="transmembrane region" description="Helical" evidence="2">
    <location>
        <begin position="121"/>
        <end position="141"/>
    </location>
</feature>
<keyword evidence="2" id="KW-0812">Transmembrane</keyword>
<feature type="transmembrane region" description="Helical" evidence="2">
    <location>
        <begin position="161"/>
        <end position="181"/>
    </location>
</feature>
<dbReference type="PANTHER" id="PTHR40465:SF1">
    <property type="entry name" value="DUF6534 DOMAIN-CONTAINING PROTEIN"/>
    <property type="match status" value="1"/>
</dbReference>
<comment type="caution">
    <text evidence="4">The sequence shown here is derived from an EMBL/GenBank/DDBJ whole genome shotgun (WGS) entry which is preliminary data.</text>
</comment>
<feature type="domain" description="DUF6534" evidence="3">
    <location>
        <begin position="168"/>
        <end position="234"/>
    </location>
</feature>
<feature type="transmembrane region" description="Helical" evidence="2">
    <location>
        <begin position="6"/>
        <end position="28"/>
    </location>
</feature>
<evidence type="ECO:0000256" key="2">
    <source>
        <dbReference type="SAM" id="Phobius"/>
    </source>
</evidence>
<dbReference type="Pfam" id="PF20152">
    <property type="entry name" value="DUF6534"/>
    <property type="match status" value="1"/>
</dbReference>
<evidence type="ECO:0000256" key="1">
    <source>
        <dbReference type="SAM" id="MobiDB-lite"/>
    </source>
</evidence>
<dbReference type="Proteomes" id="UP000636479">
    <property type="component" value="Unassembled WGS sequence"/>
</dbReference>
<dbReference type="EMBL" id="JACAZF010000008">
    <property type="protein sequence ID" value="KAF7296861.1"/>
    <property type="molecule type" value="Genomic_DNA"/>
</dbReference>
<sequence length="335" mass="36695">MSTDIPPLDIITGALLIGTWVSSLLYTFELREVFRYFRKFPKDEWYIKALVLNTVLIDTITTVANYAAVYLYTVTHAGDLVYLSRQNWTIPLLVFSTGFVAAQVQLFLIMRYWRFTNNTAFPLFLLLLIGTSTGACFATGITVARFPSYIQRHKARTSATLWVITQSLIDVLIAGALLWQFHRLRGGFKKTQNIIDRLALQAIQTGTATATVAVAALITYLVNNESNVPLGIAYVIFDNLNIRTFLQVPGNGVSQLSGSQSGDDNITQFQVARREGPAIIPGPVVHVHQRPGGDSSSNGDDGSEARTVSDSVCGRDVSPLAGKESDVGLVEDCAV</sequence>
<reference evidence="4" key="1">
    <citation type="submission" date="2020-05" db="EMBL/GenBank/DDBJ databases">
        <title>Mycena genomes resolve the evolution of fungal bioluminescence.</title>
        <authorList>
            <person name="Tsai I.J."/>
        </authorList>
    </citation>
    <scope>NUCLEOTIDE SEQUENCE</scope>
    <source>
        <strain evidence="4">171206Taipei</strain>
    </source>
</reference>
<feature type="transmembrane region" description="Helical" evidence="2">
    <location>
        <begin position="49"/>
        <end position="68"/>
    </location>
</feature>
<proteinExistence type="predicted"/>
<evidence type="ECO:0000313" key="5">
    <source>
        <dbReference type="Proteomes" id="UP000636479"/>
    </source>
</evidence>
<evidence type="ECO:0000259" key="3">
    <source>
        <dbReference type="Pfam" id="PF20152"/>
    </source>
</evidence>
<feature type="transmembrane region" description="Helical" evidence="2">
    <location>
        <begin position="88"/>
        <end position="109"/>
    </location>
</feature>
<feature type="region of interest" description="Disordered" evidence="1">
    <location>
        <begin position="282"/>
        <end position="321"/>
    </location>
</feature>
<keyword evidence="2" id="KW-0472">Membrane</keyword>
<evidence type="ECO:0000313" key="4">
    <source>
        <dbReference type="EMBL" id="KAF7296861.1"/>
    </source>
</evidence>
<keyword evidence="5" id="KW-1185">Reference proteome</keyword>
<organism evidence="4 5">
    <name type="scientific">Mycena indigotica</name>
    <dbReference type="NCBI Taxonomy" id="2126181"/>
    <lineage>
        <taxon>Eukaryota</taxon>
        <taxon>Fungi</taxon>
        <taxon>Dikarya</taxon>
        <taxon>Basidiomycota</taxon>
        <taxon>Agaricomycotina</taxon>
        <taxon>Agaricomycetes</taxon>
        <taxon>Agaricomycetidae</taxon>
        <taxon>Agaricales</taxon>
        <taxon>Marasmiineae</taxon>
        <taxon>Mycenaceae</taxon>
        <taxon>Mycena</taxon>
    </lineage>
</organism>
<dbReference type="PANTHER" id="PTHR40465">
    <property type="entry name" value="CHROMOSOME 1, WHOLE GENOME SHOTGUN SEQUENCE"/>
    <property type="match status" value="1"/>
</dbReference>
<dbReference type="OrthoDB" id="3203775at2759"/>
<dbReference type="GeneID" id="59348324"/>
<dbReference type="RefSeq" id="XP_037217220.1">
    <property type="nucleotide sequence ID" value="XM_037365808.1"/>
</dbReference>
<gene>
    <name evidence="4" type="ORF">MIND_00917400</name>
</gene>
<keyword evidence="2" id="KW-1133">Transmembrane helix</keyword>
<dbReference type="AlphaFoldDB" id="A0A8H6SDR0"/>
<name>A0A8H6SDR0_9AGAR</name>
<protein>
    <recommendedName>
        <fullName evidence="3">DUF6534 domain-containing protein</fullName>
    </recommendedName>
</protein>